<dbReference type="SUPFAM" id="SSF141986">
    <property type="entry name" value="LD-carboxypeptidase A C-terminal domain-like"/>
    <property type="match status" value="1"/>
</dbReference>
<keyword evidence="3" id="KW-0378">Hydrolase</keyword>
<dbReference type="PANTHER" id="PTHR30237">
    <property type="entry name" value="MURAMOYLTETRAPEPTIDE CARBOXYPEPTIDASE"/>
    <property type="match status" value="1"/>
</dbReference>
<dbReference type="InterPro" id="IPR027461">
    <property type="entry name" value="Carboxypeptidase_A_C_sf"/>
</dbReference>
<dbReference type="GO" id="GO:0006508">
    <property type="term" value="P:proteolysis"/>
    <property type="evidence" value="ECO:0007669"/>
    <property type="project" value="UniProtKB-KW"/>
</dbReference>
<feature type="domain" description="LD-carboxypeptidase C-terminal" evidence="4">
    <location>
        <begin position="3"/>
        <end position="111"/>
    </location>
</feature>
<name>A0A7K3M688_9ACTN</name>
<evidence type="ECO:0000313" key="5">
    <source>
        <dbReference type="EMBL" id="NDL57948.1"/>
    </source>
</evidence>
<dbReference type="GO" id="GO:0008236">
    <property type="term" value="F:serine-type peptidase activity"/>
    <property type="evidence" value="ECO:0007669"/>
    <property type="project" value="UniProtKB-KW"/>
</dbReference>
<evidence type="ECO:0000313" key="6">
    <source>
        <dbReference type="Proteomes" id="UP000460435"/>
    </source>
</evidence>
<dbReference type="GO" id="GO:0004180">
    <property type="term" value="F:carboxypeptidase activity"/>
    <property type="evidence" value="ECO:0007669"/>
    <property type="project" value="UniProtKB-KW"/>
</dbReference>
<comment type="caution">
    <text evidence="5">The sequence shown here is derived from an EMBL/GenBank/DDBJ whole genome shotgun (WGS) entry which is preliminary data.</text>
</comment>
<dbReference type="EMBL" id="WLZY01000004">
    <property type="protein sequence ID" value="NDL57948.1"/>
    <property type="molecule type" value="Genomic_DNA"/>
</dbReference>
<evidence type="ECO:0000256" key="3">
    <source>
        <dbReference type="ARBA" id="ARBA00022825"/>
    </source>
</evidence>
<evidence type="ECO:0000256" key="2">
    <source>
        <dbReference type="ARBA" id="ARBA00022670"/>
    </source>
</evidence>
<sequence>MGTLRTSLGTELPSLEGAILLIEDNKGTGLGQVDRELTQLMKSGLLDGLRGVALGQFTGFGDVPEESDDGWTVLDVLQDRLGQFGVPVLGGLPIGHGARPWTVPLGTSATIDTNAGTLTVEPGVK</sequence>
<organism evidence="5 6">
    <name type="scientific">Phytoactinopolyspora mesophila</name>
    <dbReference type="NCBI Taxonomy" id="2650750"/>
    <lineage>
        <taxon>Bacteria</taxon>
        <taxon>Bacillati</taxon>
        <taxon>Actinomycetota</taxon>
        <taxon>Actinomycetes</taxon>
        <taxon>Jiangellales</taxon>
        <taxon>Jiangellaceae</taxon>
        <taxon>Phytoactinopolyspora</taxon>
    </lineage>
</organism>
<accession>A0A7K3M688</accession>
<reference evidence="5 6" key="1">
    <citation type="submission" date="2019-11" db="EMBL/GenBank/DDBJ databases">
        <authorList>
            <person name="Li X.-J."/>
            <person name="Feng X.-M."/>
        </authorList>
    </citation>
    <scope>NUCLEOTIDE SEQUENCE [LARGE SCALE GENOMIC DNA]</scope>
    <source>
        <strain evidence="5 6">XMNu-373</strain>
    </source>
</reference>
<dbReference type="AlphaFoldDB" id="A0A7K3M688"/>
<evidence type="ECO:0000259" key="4">
    <source>
        <dbReference type="Pfam" id="PF17676"/>
    </source>
</evidence>
<proteinExistence type="predicted"/>
<keyword evidence="1" id="KW-0121">Carboxypeptidase</keyword>
<dbReference type="Proteomes" id="UP000460435">
    <property type="component" value="Unassembled WGS sequence"/>
</dbReference>
<dbReference type="Gene3D" id="3.50.30.60">
    <property type="entry name" value="LD-carboxypeptidase A C-terminal domain-like"/>
    <property type="match status" value="1"/>
</dbReference>
<dbReference type="RefSeq" id="WP_162451015.1">
    <property type="nucleotide sequence ID" value="NZ_WLZY01000004.1"/>
</dbReference>
<keyword evidence="6" id="KW-1185">Reference proteome</keyword>
<dbReference type="Pfam" id="PF17676">
    <property type="entry name" value="Peptidase_S66C"/>
    <property type="match status" value="1"/>
</dbReference>
<protein>
    <recommendedName>
        <fullName evidence="4">LD-carboxypeptidase C-terminal domain-containing protein</fullName>
    </recommendedName>
</protein>
<dbReference type="InterPro" id="IPR040921">
    <property type="entry name" value="Peptidase_S66C"/>
</dbReference>
<keyword evidence="3" id="KW-0720">Serine protease</keyword>
<gene>
    <name evidence="5" type="ORF">F7O44_12770</name>
</gene>
<keyword evidence="2" id="KW-0645">Protease</keyword>
<evidence type="ECO:0000256" key="1">
    <source>
        <dbReference type="ARBA" id="ARBA00022645"/>
    </source>
</evidence>
<dbReference type="PANTHER" id="PTHR30237:SF2">
    <property type="entry name" value="MUREIN TETRAPEPTIDE CARBOXYPEPTIDASE"/>
    <property type="match status" value="1"/>
</dbReference>
<dbReference type="InterPro" id="IPR003507">
    <property type="entry name" value="S66_fam"/>
</dbReference>